<dbReference type="Proteomes" id="UP001500655">
    <property type="component" value="Unassembled WGS sequence"/>
</dbReference>
<name>A0ABP4XED9_9ACTN</name>
<protein>
    <submittedName>
        <fullName evidence="2">Uncharacterized protein</fullName>
    </submittedName>
</protein>
<proteinExistence type="predicted"/>
<feature type="region of interest" description="Disordered" evidence="1">
    <location>
        <begin position="1"/>
        <end position="60"/>
    </location>
</feature>
<gene>
    <name evidence="2" type="ORF">GCM10009681_55210</name>
</gene>
<evidence type="ECO:0000256" key="1">
    <source>
        <dbReference type="SAM" id="MobiDB-lite"/>
    </source>
</evidence>
<evidence type="ECO:0000313" key="3">
    <source>
        <dbReference type="Proteomes" id="UP001500655"/>
    </source>
</evidence>
<evidence type="ECO:0000313" key="2">
    <source>
        <dbReference type="EMBL" id="GAA1776923.1"/>
    </source>
</evidence>
<organism evidence="2 3">
    <name type="scientific">Luedemannella helvata</name>
    <dbReference type="NCBI Taxonomy" id="349315"/>
    <lineage>
        <taxon>Bacteria</taxon>
        <taxon>Bacillati</taxon>
        <taxon>Actinomycetota</taxon>
        <taxon>Actinomycetes</taxon>
        <taxon>Micromonosporales</taxon>
        <taxon>Micromonosporaceae</taxon>
        <taxon>Luedemannella</taxon>
    </lineage>
</organism>
<keyword evidence="3" id="KW-1185">Reference proteome</keyword>
<dbReference type="RefSeq" id="WP_344088427.1">
    <property type="nucleotide sequence ID" value="NZ_BAAALS010000051.1"/>
</dbReference>
<dbReference type="EMBL" id="BAAALS010000051">
    <property type="protein sequence ID" value="GAA1776923.1"/>
    <property type="molecule type" value="Genomic_DNA"/>
</dbReference>
<sequence>MSSTIEAASPERATAAPGHGTGRPAPGNGALTFTPIPPNRLDSLIVPRGGWTAAPSAPDA</sequence>
<reference evidence="3" key="1">
    <citation type="journal article" date="2019" name="Int. J. Syst. Evol. Microbiol.">
        <title>The Global Catalogue of Microorganisms (GCM) 10K type strain sequencing project: providing services to taxonomists for standard genome sequencing and annotation.</title>
        <authorList>
            <consortium name="The Broad Institute Genomics Platform"/>
            <consortium name="The Broad Institute Genome Sequencing Center for Infectious Disease"/>
            <person name="Wu L."/>
            <person name="Ma J."/>
        </authorList>
    </citation>
    <scope>NUCLEOTIDE SEQUENCE [LARGE SCALE GENOMIC DNA]</scope>
    <source>
        <strain evidence="3">JCM 13249</strain>
    </source>
</reference>
<comment type="caution">
    <text evidence="2">The sequence shown here is derived from an EMBL/GenBank/DDBJ whole genome shotgun (WGS) entry which is preliminary data.</text>
</comment>
<accession>A0ABP4XED9</accession>